<evidence type="ECO:0000313" key="3">
    <source>
        <dbReference type="Proteomes" id="UP000055048"/>
    </source>
</evidence>
<dbReference type="STRING" id="144512.A0A0V0TUW4"/>
<dbReference type="AlphaFoldDB" id="A0A0V0TUW4"/>
<sequence>MLTGTTYAEFKELKGTPVRICNGVRQGDPLSPLLFCLFIDELIDQLQTSGPGYDFRGSKICVLAFADDLTLLADSAAGLKI</sequence>
<reference evidence="2 3" key="1">
    <citation type="submission" date="2015-01" db="EMBL/GenBank/DDBJ databases">
        <title>Evolution of Trichinella species and genotypes.</title>
        <authorList>
            <person name="Korhonen P.K."/>
            <person name="Edoardo P."/>
            <person name="Giuseppe L.R."/>
            <person name="Gasser R.B."/>
        </authorList>
    </citation>
    <scope>NUCLEOTIDE SEQUENCE [LARGE SCALE GENOMIC DNA]</scope>
    <source>
        <strain evidence="2">ISS417</strain>
    </source>
</reference>
<evidence type="ECO:0000259" key="1">
    <source>
        <dbReference type="PROSITE" id="PS50878"/>
    </source>
</evidence>
<organism evidence="2 3">
    <name type="scientific">Trichinella murrelli</name>
    <dbReference type="NCBI Taxonomy" id="144512"/>
    <lineage>
        <taxon>Eukaryota</taxon>
        <taxon>Metazoa</taxon>
        <taxon>Ecdysozoa</taxon>
        <taxon>Nematoda</taxon>
        <taxon>Enoplea</taxon>
        <taxon>Dorylaimia</taxon>
        <taxon>Trichinellida</taxon>
        <taxon>Trichinellidae</taxon>
        <taxon>Trichinella</taxon>
    </lineage>
</organism>
<dbReference type="Pfam" id="PF00078">
    <property type="entry name" value="RVT_1"/>
    <property type="match status" value="1"/>
</dbReference>
<dbReference type="InterPro" id="IPR000477">
    <property type="entry name" value="RT_dom"/>
</dbReference>
<accession>A0A0V0TUW4</accession>
<dbReference type="OrthoDB" id="410104at2759"/>
<dbReference type="InterPro" id="IPR043502">
    <property type="entry name" value="DNA/RNA_pol_sf"/>
</dbReference>
<comment type="caution">
    <text evidence="2">The sequence shown here is derived from an EMBL/GenBank/DDBJ whole genome shotgun (WGS) entry which is preliminary data.</text>
</comment>
<dbReference type="Proteomes" id="UP000055048">
    <property type="component" value="Unassembled WGS sequence"/>
</dbReference>
<evidence type="ECO:0000313" key="2">
    <source>
        <dbReference type="EMBL" id="KRX42815.1"/>
    </source>
</evidence>
<name>A0A0V0TUW4_9BILA</name>
<dbReference type="SUPFAM" id="SSF56672">
    <property type="entry name" value="DNA/RNA polymerases"/>
    <property type="match status" value="1"/>
</dbReference>
<protein>
    <submittedName>
        <fullName evidence="2">Retrovirus-related Pol polyprotein from type-1 retrotransposable element</fullName>
    </submittedName>
</protein>
<keyword evidence="3" id="KW-1185">Reference proteome</keyword>
<dbReference type="PROSITE" id="PS50878">
    <property type="entry name" value="RT_POL"/>
    <property type="match status" value="1"/>
</dbReference>
<feature type="domain" description="Reverse transcriptase" evidence="1">
    <location>
        <begin position="1"/>
        <end position="81"/>
    </location>
</feature>
<gene>
    <name evidence="2" type="ORF">T05_15720</name>
</gene>
<dbReference type="EMBL" id="JYDJ01000134">
    <property type="protein sequence ID" value="KRX42815.1"/>
    <property type="molecule type" value="Genomic_DNA"/>
</dbReference>
<proteinExistence type="predicted"/>